<evidence type="ECO:0000313" key="3">
    <source>
        <dbReference type="Proteomes" id="UP001418222"/>
    </source>
</evidence>
<sequence>MAVDRAEKTWAGGWSCCRGWLNRREVCSWGAVEPSRREEAAAGLDVGSGRSGVGSSGRLHVGKRNSVPSGLDFFFLRLDLDQLGGFLNQLSAPKSRSTRALRWISRLPRRHCFSTSTTADSDKLLDDAATPSRVLPTQQADRRSPAVSSQAHFRRPTPVLQPLRRLSPVSPALSRPVRFAGIRPRELELGIPIPILLFVSSNLRAELAFLENPWVLKKKVCLENLPYPVGFRDFWDRSKIATGALPLPSCARSSPWLRQASSPSLAVGEAARPFRASWLLVLHSGVAASQQSFSPQALDQHFLLSNWVRFSSLHKSATLFVVSHLLLDSSLGQPPCSLEEAHPSLKNYKDKVIVNWGDLGTLCGTDRANGANTTTIVESANEFVVKENPEEDVAAEPSGQRKKKSKTSTSIDMIADVATHIANNMDNPVEISPVGASSRSRIEVVYQALSVMTDLSEDDLIKAIDVPSVDATKCEIFLVLPEIARRRWLHIHIFE</sequence>
<dbReference type="PANTHER" id="PTHR46929">
    <property type="entry name" value="EXPRESSED PROTEIN"/>
    <property type="match status" value="1"/>
</dbReference>
<name>A0AAP0BY48_9ASPA</name>
<organism evidence="2 3">
    <name type="scientific">Platanthera zijinensis</name>
    <dbReference type="NCBI Taxonomy" id="2320716"/>
    <lineage>
        <taxon>Eukaryota</taxon>
        <taxon>Viridiplantae</taxon>
        <taxon>Streptophyta</taxon>
        <taxon>Embryophyta</taxon>
        <taxon>Tracheophyta</taxon>
        <taxon>Spermatophyta</taxon>
        <taxon>Magnoliopsida</taxon>
        <taxon>Liliopsida</taxon>
        <taxon>Asparagales</taxon>
        <taxon>Orchidaceae</taxon>
        <taxon>Orchidoideae</taxon>
        <taxon>Orchideae</taxon>
        <taxon>Orchidinae</taxon>
        <taxon>Platanthera</taxon>
    </lineage>
</organism>
<dbReference type="EMBL" id="JBBWWQ010000003">
    <property type="protein sequence ID" value="KAK8952084.1"/>
    <property type="molecule type" value="Genomic_DNA"/>
</dbReference>
<evidence type="ECO:0000256" key="1">
    <source>
        <dbReference type="SAM" id="MobiDB-lite"/>
    </source>
</evidence>
<feature type="region of interest" description="Disordered" evidence="1">
    <location>
        <begin position="40"/>
        <end position="61"/>
    </location>
</feature>
<protein>
    <submittedName>
        <fullName evidence="2">Uncharacterized protein</fullName>
    </submittedName>
</protein>
<accession>A0AAP0BY48</accession>
<reference evidence="2 3" key="1">
    <citation type="journal article" date="2022" name="Nat. Plants">
        <title>Genomes of leafy and leafless Platanthera orchids illuminate the evolution of mycoheterotrophy.</title>
        <authorList>
            <person name="Li M.H."/>
            <person name="Liu K.W."/>
            <person name="Li Z."/>
            <person name="Lu H.C."/>
            <person name="Ye Q.L."/>
            <person name="Zhang D."/>
            <person name="Wang J.Y."/>
            <person name="Li Y.F."/>
            <person name="Zhong Z.M."/>
            <person name="Liu X."/>
            <person name="Yu X."/>
            <person name="Liu D.K."/>
            <person name="Tu X.D."/>
            <person name="Liu B."/>
            <person name="Hao Y."/>
            <person name="Liao X.Y."/>
            <person name="Jiang Y.T."/>
            <person name="Sun W.H."/>
            <person name="Chen J."/>
            <person name="Chen Y.Q."/>
            <person name="Ai Y."/>
            <person name="Zhai J.W."/>
            <person name="Wu S.S."/>
            <person name="Zhou Z."/>
            <person name="Hsiao Y.Y."/>
            <person name="Wu W.L."/>
            <person name="Chen Y.Y."/>
            <person name="Lin Y.F."/>
            <person name="Hsu J.L."/>
            <person name="Li C.Y."/>
            <person name="Wang Z.W."/>
            <person name="Zhao X."/>
            <person name="Zhong W.Y."/>
            <person name="Ma X.K."/>
            <person name="Ma L."/>
            <person name="Huang J."/>
            <person name="Chen G.Z."/>
            <person name="Huang M.Z."/>
            <person name="Huang L."/>
            <person name="Peng D.H."/>
            <person name="Luo Y.B."/>
            <person name="Zou S.Q."/>
            <person name="Chen S.P."/>
            <person name="Lan S."/>
            <person name="Tsai W.C."/>
            <person name="Van de Peer Y."/>
            <person name="Liu Z.J."/>
        </authorList>
    </citation>
    <scope>NUCLEOTIDE SEQUENCE [LARGE SCALE GENOMIC DNA]</scope>
    <source>
        <strain evidence="2">Lor287</strain>
    </source>
</reference>
<proteinExistence type="predicted"/>
<keyword evidence="3" id="KW-1185">Reference proteome</keyword>
<gene>
    <name evidence="2" type="ORF">KSP39_PZI003433</name>
</gene>
<dbReference type="AlphaFoldDB" id="A0AAP0BY48"/>
<dbReference type="Proteomes" id="UP001418222">
    <property type="component" value="Unassembled WGS sequence"/>
</dbReference>
<feature type="region of interest" description="Disordered" evidence="1">
    <location>
        <begin position="389"/>
        <end position="409"/>
    </location>
</feature>
<dbReference type="PANTHER" id="PTHR46929:SF3">
    <property type="entry name" value="MYB_SANT-LIKE DOMAIN-CONTAINING PROTEIN"/>
    <property type="match status" value="1"/>
</dbReference>
<comment type="caution">
    <text evidence="2">The sequence shown here is derived from an EMBL/GenBank/DDBJ whole genome shotgun (WGS) entry which is preliminary data.</text>
</comment>
<evidence type="ECO:0000313" key="2">
    <source>
        <dbReference type="EMBL" id="KAK8952084.1"/>
    </source>
</evidence>
<feature type="region of interest" description="Disordered" evidence="1">
    <location>
        <begin position="133"/>
        <end position="153"/>
    </location>
</feature>